<dbReference type="Proteomes" id="UP000228934">
    <property type="component" value="Unassembled WGS sequence"/>
</dbReference>
<dbReference type="Pfam" id="PF00096">
    <property type="entry name" value="zf-C2H2"/>
    <property type="match status" value="2"/>
</dbReference>
<dbReference type="OrthoDB" id="3176202at2759"/>
<keyword evidence="9" id="KW-0238">DNA-binding</keyword>
<dbReference type="SUPFAM" id="SSF57667">
    <property type="entry name" value="beta-beta-alpha zinc fingers"/>
    <property type="match status" value="2"/>
</dbReference>
<dbReference type="PROSITE" id="PS00028">
    <property type="entry name" value="ZINC_FINGER_C2H2_1"/>
    <property type="match status" value="3"/>
</dbReference>
<evidence type="ECO:0000256" key="10">
    <source>
        <dbReference type="ARBA" id="ARBA00023163"/>
    </source>
</evidence>
<evidence type="ECO:0000256" key="7">
    <source>
        <dbReference type="ARBA" id="ARBA00022833"/>
    </source>
</evidence>
<keyword evidence="6 12" id="KW-0863">Zinc-finger</keyword>
<dbReference type="GO" id="GO:0000981">
    <property type="term" value="F:DNA-binding transcription factor activity, RNA polymerase II-specific"/>
    <property type="evidence" value="ECO:0007669"/>
    <property type="project" value="TreeGrafter"/>
</dbReference>
<protein>
    <recommendedName>
        <fullName evidence="14">C2H2-type domain-containing protein</fullName>
    </recommendedName>
</protein>
<comment type="subcellular location">
    <subcellularLocation>
        <location evidence="2">Nucleus</location>
    </subcellularLocation>
</comment>
<evidence type="ECO:0000256" key="1">
    <source>
        <dbReference type="ARBA" id="ARBA00003767"/>
    </source>
</evidence>
<name>A0A2G9SES4_AQUCT</name>
<evidence type="ECO:0000256" key="6">
    <source>
        <dbReference type="ARBA" id="ARBA00022771"/>
    </source>
</evidence>
<evidence type="ECO:0000256" key="13">
    <source>
        <dbReference type="SAM" id="MobiDB-lite"/>
    </source>
</evidence>
<feature type="domain" description="C2H2-type" evidence="14">
    <location>
        <begin position="250"/>
        <end position="277"/>
    </location>
</feature>
<evidence type="ECO:0000256" key="2">
    <source>
        <dbReference type="ARBA" id="ARBA00004123"/>
    </source>
</evidence>
<evidence type="ECO:0000256" key="4">
    <source>
        <dbReference type="ARBA" id="ARBA00022723"/>
    </source>
</evidence>
<evidence type="ECO:0000256" key="12">
    <source>
        <dbReference type="PROSITE-ProRule" id="PRU00042"/>
    </source>
</evidence>
<dbReference type="Gene3D" id="3.30.160.60">
    <property type="entry name" value="Classic Zinc Finger"/>
    <property type="match status" value="3"/>
</dbReference>
<dbReference type="PROSITE" id="PS50157">
    <property type="entry name" value="ZINC_FINGER_C2H2_2"/>
    <property type="match status" value="3"/>
</dbReference>
<keyword evidence="4" id="KW-0479">Metal-binding</keyword>
<evidence type="ECO:0000256" key="3">
    <source>
        <dbReference type="ARBA" id="ARBA00006991"/>
    </source>
</evidence>
<dbReference type="GO" id="GO:0008270">
    <property type="term" value="F:zinc ion binding"/>
    <property type="evidence" value="ECO:0007669"/>
    <property type="project" value="UniProtKB-KW"/>
</dbReference>
<dbReference type="AlphaFoldDB" id="A0A2G9SES4"/>
<comment type="similarity">
    <text evidence="3">Belongs to the krueppel C2H2-type zinc-finger protein family.</text>
</comment>
<keyword evidence="16" id="KW-1185">Reference proteome</keyword>
<keyword evidence="11" id="KW-0539">Nucleus</keyword>
<dbReference type="PANTHER" id="PTHR14196:SF15">
    <property type="entry name" value="OOCYTE ZINC FINGER PROTEIN XLCOF7.1-LIKE"/>
    <property type="match status" value="1"/>
</dbReference>
<dbReference type="InterPro" id="IPR013087">
    <property type="entry name" value="Znf_C2H2_type"/>
</dbReference>
<evidence type="ECO:0000256" key="5">
    <source>
        <dbReference type="ARBA" id="ARBA00022737"/>
    </source>
</evidence>
<comment type="function">
    <text evidence="1">May be involved in transcriptional regulation.</text>
</comment>
<feature type="domain" description="C2H2-type" evidence="14">
    <location>
        <begin position="278"/>
        <end position="300"/>
    </location>
</feature>
<keyword evidence="8" id="KW-0805">Transcription regulation</keyword>
<evidence type="ECO:0000259" key="14">
    <source>
        <dbReference type="PROSITE" id="PS50157"/>
    </source>
</evidence>
<evidence type="ECO:0000256" key="11">
    <source>
        <dbReference type="ARBA" id="ARBA00023242"/>
    </source>
</evidence>
<dbReference type="SMART" id="SM00355">
    <property type="entry name" value="ZnF_C2H2"/>
    <property type="match status" value="3"/>
</dbReference>
<dbReference type="GO" id="GO:0005634">
    <property type="term" value="C:nucleus"/>
    <property type="evidence" value="ECO:0007669"/>
    <property type="project" value="UniProtKB-SubCell"/>
</dbReference>
<dbReference type="FunFam" id="3.30.160.60:FF:001891">
    <property type="entry name" value="Zinc finger protein 527"/>
    <property type="match status" value="1"/>
</dbReference>
<feature type="domain" description="C2H2-type" evidence="14">
    <location>
        <begin position="306"/>
        <end position="330"/>
    </location>
</feature>
<keyword evidence="5" id="KW-0677">Repeat</keyword>
<keyword evidence="7" id="KW-0862">Zinc</keyword>
<proteinExistence type="inferred from homology"/>
<evidence type="ECO:0000313" key="15">
    <source>
        <dbReference type="EMBL" id="PIO38582.1"/>
    </source>
</evidence>
<dbReference type="GO" id="GO:0000977">
    <property type="term" value="F:RNA polymerase II transcription regulatory region sequence-specific DNA binding"/>
    <property type="evidence" value="ECO:0007669"/>
    <property type="project" value="TreeGrafter"/>
</dbReference>
<gene>
    <name evidence="15" type="ORF">AB205_0114980</name>
</gene>
<organism evidence="15 16">
    <name type="scientific">Aquarana catesbeiana</name>
    <name type="common">American bullfrog</name>
    <name type="synonym">Rana catesbeiana</name>
    <dbReference type="NCBI Taxonomy" id="8400"/>
    <lineage>
        <taxon>Eukaryota</taxon>
        <taxon>Metazoa</taxon>
        <taxon>Chordata</taxon>
        <taxon>Craniata</taxon>
        <taxon>Vertebrata</taxon>
        <taxon>Euteleostomi</taxon>
        <taxon>Amphibia</taxon>
        <taxon>Batrachia</taxon>
        <taxon>Anura</taxon>
        <taxon>Neobatrachia</taxon>
        <taxon>Ranoidea</taxon>
        <taxon>Ranidae</taxon>
        <taxon>Aquarana</taxon>
    </lineage>
</organism>
<sequence length="330" mass="37931">MERGCVHTQVGSKRLGIGTRKEEMEPKSLPGTHEEEDWGRSLQYHCTMQTNERNMVKVLQIPKTPSKFGVMNQPEGFNPNRFRIQVEGIPVIPIALAWPMRPWYSNIITLLYKKLKRIKTEIKEEAEEPYVMGDEPCKEKEIPPEISTDARERIKKEEIPIEISTDPGDTRKTPRKVKAEEDEEEHVNTKGKAILEIGIDGQYRLQNTEKYPTTSSGGDIARDDITVCVTEENPIMSNQQPVLMSEEKSFSCSECGKCFTRKHSLIVHQRLHTGEKPYLCLECGKCFYSRPQLHDHQKTHPEVAAFSCSKCLKRFRTSRILALHQSIHSR</sequence>
<dbReference type="EMBL" id="KV924627">
    <property type="protein sequence ID" value="PIO38582.1"/>
    <property type="molecule type" value="Genomic_DNA"/>
</dbReference>
<evidence type="ECO:0000313" key="16">
    <source>
        <dbReference type="Proteomes" id="UP000228934"/>
    </source>
</evidence>
<dbReference type="InterPro" id="IPR036236">
    <property type="entry name" value="Znf_C2H2_sf"/>
</dbReference>
<evidence type="ECO:0000256" key="9">
    <source>
        <dbReference type="ARBA" id="ARBA00023125"/>
    </source>
</evidence>
<dbReference type="InterPro" id="IPR050717">
    <property type="entry name" value="C2H2-ZF_Transcription_Reg"/>
</dbReference>
<keyword evidence="10" id="KW-0804">Transcription</keyword>
<dbReference type="PANTHER" id="PTHR14196">
    <property type="entry name" value="ODD-SKIPPED - RELATED"/>
    <property type="match status" value="1"/>
</dbReference>
<feature type="region of interest" description="Disordered" evidence="13">
    <location>
        <begin position="1"/>
        <end position="36"/>
    </location>
</feature>
<feature type="region of interest" description="Disordered" evidence="13">
    <location>
        <begin position="164"/>
        <end position="188"/>
    </location>
</feature>
<evidence type="ECO:0000256" key="8">
    <source>
        <dbReference type="ARBA" id="ARBA00023015"/>
    </source>
</evidence>
<dbReference type="FunFam" id="3.30.160.60:FF:002343">
    <property type="entry name" value="Zinc finger protein 33A"/>
    <property type="match status" value="1"/>
</dbReference>
<reference evidence="16" key="1">
    <citation type="journal article" date="2017" name="Nat. Commun.">
        <title>The North American bullfrog draft genome provides insight into hormonal regulation of long noncoding RNA.</title>
        <authorList>
            <person name="Hammond S.A."/>
            <person name="Warren R.L."/>
            <person name="Vandervalk B.P."/>
            <person name="Kucuk E."/>
            <person name="Khan H."/>
            <person name="Gibb E.A."/>
            <person name="Pandoh P."/>
            <person name="Kirk H."/>
            <person name="Zhao Y."/>
            <person name="Jones M."/>
            <person name="Mungall A.J."/>
            <person name="Coope R."/>
            <person name="Pleasance S."/>
            <person name="Moore R.A."/>
            <person name="Holt R.A."/>
            <person name="Round J.M."/>
            <person name="Ohora S."/>
            <person name="Walle B.V."/>
            <person name="Veldhoen N."/>
            <person name="Helbing C.C."/>
            <person name="Birol I."/>
        </authorList>
    </citation>
    <scope>NUCLEOTIDE SEQUENCE [LARGE SCALE GENOMIC DNA]</scope>
</reference>
<accession>A0A2G9SES4</accession>